<dbReference type="SUPFAM" id="SSF47473">
    <property type="entry name" value="EF-hand"/>
    <property type="match status" value="1"/>
</dbReference>
<accession>A0ABN9S2P5</accession>
<evidence type="ECO:0000313" key="2">
    <source>
        <dbReference type="EMBL" id="CAK0825913.1"/>
    </source>
</evidence>
<organism evidence="2 3">
    <name type="scientific">Prorocentrum cordatum</name>
    <dbReference type="NCBI Taxonomy" id="2364126"/>
    <lineage>
        <taxon>Eukaryota</taxon>
        <taxon>Sar</taxon>
        <taxon>Alveolata</taxon>
        <taxon>Dinophyceae</taxon>
        <taxon>Prorocentrales</taxon>
        <taxon>Prorocentraceae</taxon>
        <taxon>Prorocentrum</taxon>
    </lineage>
</organism>
<keyword evidence="1" id="KW-1133">Transmembrane helix</keyword>
<sequence length="232" mass="25986">MRRDFRWLDIWELGRIGHFIIGLPCNGGFFHICTECVSCCGVGSLKKPKFSINVKHAGVYFTQTITDHMAENPKAGTPSDDRQNLRYFYGSLTKTILALWQSITGGADWDQMARPMIHEVSPMLGLAFCAYIAFAILALMNVVTGVFVQTALQSAQHEEDSFLTDQIISLFQMAKGDKSARITLDEIQQKVNDPAAAKEWKSINVSADEATYLFDLLDIDQSGDVYFEEPWG</sequence>
<keyword evidence="3" id="KW-1185">Reference proteome</keyword>
<evidence type="ECO:0000256" key="1">
    <source>
        <dbReference type="SAM" id="Phobius"/>
    </source>
</evidence>
<keyword evidence="1" id="KW-0812">Transmembrane</keyword>
<dbReference type="Proteomes" id="UP001189429">
    <property type="component" value="Unassembled WGS sequence"/>
</dbReference>
<reference evidence="2" key="1">
    <citation type="submission" date="2023-10" db="EMBL/GenBank/DDBJ databases">
        <authorList>
            <person name="Chen Y."/>
            <person name="Shah S."/>
            <person name="Dougan E. K."/>
            <person name="Thang M."/>
            <person name="Chan C."/>
        </authorList>
    </citation>
    <scope>NUCLEOTIDE SEQUENCE [LARGE SCALE GENOMIC DNA]</scope>
</reference>
<keyword evidence="1" id="KW-0472">Membrane</keyword>
<evidence type="ECO:0000313" key="3">
    <source>
        <dbReference type="Proteomes" id="UP001189429"/>
    </source>
</evidence>
<feature type="transmembrane region" description="Helical" evidence="1">
    <location>
        <begin position="124"/>
        <end position="148"/>
    </location>
</feature>
<gene>
    <name evidence="2" type="ORF">PCOR1329_LOCUS25919</name>
</gene>
<comment type="caution">
    <text evidence="2">The sequence shown here is derived from an EMBL/GenBank/DDBJ whole genome shotgun (WGS) entry which is preliminary data.</text>
</comment>
<proteinExistence type="predicted"/>
<name>A0ABN9S2P5_9DINO</name>
<feature type="non-terminal residue" evidence="2">
    <location>
        <position position="232"/>
    </location>
</feature>
<evidence type="ECO:0008006" key="4">
    <source>
        <dbReference type="Google" id="ProtNLM"/>
    </source>
</evidence>
<dbReference type="EMBL" id="CAUYUJ010009125">
    <property type="protein sequence ID" value="CAK0825913.1"/>
    <property type="molecule type" value="Genomic_DNA"/>
</dbReference>
<dbReference type="InterPro" id="IPR011992">
    <property type="entry name" value="EF-hand-dom_pair"/>
</dbReference>
<dbReference type="Gene3D" id="1.10.287.70">
    <property type="match status" value="1"/>
</dbReference>
<protein>
    <recommendedName>
        <fullName evidence="4">Ion transport domain-containing protein</fullName>
    </recommendedName>
</protein>